<organism evidence="2 3">
    <name type="scientific">Variovorax ginsengisoli</name>
    <dbReference type="NCBI Taxonomy" id="363844"/>
    <lineage>
        <taxon>Bacteria</taxon>
        <taxon>Pseudomonadati</taxon>
        <taxon>Pseudomonadota</taxon>
        <taxon>Betaproteobacteria</taxon>
        <taxon>Burkholderiales</taxon>
        <taxon>Comamonadaceae</taxon>
        <taxon>Variovorax</taxon>
    </lineage>
</organism>
<keyword evidence="3" id="KW-1185">Reference proteome</keyword>
<evidence type="ECO:0000259" key="1">
    <source>
        <dbReference type="SMART" id="SM00382"/>
    </source>
</evidence>
<comment type="caution">
    <text evidence="2">The sequence shown here is derived from an EMBL/GenBank/DDBJ whole genome shotgun (WGS) entry which is preliminary data.</text>
</comment>
<protein>
    <submittedName>
        <fullName evidence="2">DUF2075 domain-containing protein</fullName>
    </submittedName>
</protein>
<dbReference type="InterPro" id="IPR018647">
    <property type="entry name" value="SLFN_3-like_DNA/RNA_helicase"/>
</dbReference>
<dbReference type="RefSeq" id="WP_301814544.1">
    <property type="nucleotide sequence ID" value="NZ_JAUJZH010000028.1"/>
</dbReference>
<dbReference type="Gene3D" id="2.10.109.10">
    <property type="entry name" value="Umud Fragment, subunit A"/>
    <property type="match status" value="1"/>
</dbReference>
<evidence type="ECO:0000313" key="3">
    <source>
        <dbReference type="Proteomes" id="UP001169027"/>
    </source>
</evidence>
<dbReference type="Gene3D" id="3.40.50.300">
    <property type="entry name" value="P-loop containing nucleotide triphosphate hydrolases"/>
    <property type="match status" value="1"/>
</dbReference>
<reference evidence="2" key="1">
    <citation type="submission" date="2023-06" db="EMBL/GenBank/DDBJ databases">
        <authorList>
            <person name="Jiang Y."/>
            <person name="Liu Q."/>
        </authorList>
    </citation>
    <scope>NUCLEOTIDE SEQUENCE</scope>
    <source>
        <strain evidence="2">CGMCC 1.12090</strain>
    </source>
</reference>
<dbReference type="Proteomes" id="UP001169027">
    <property type="component" value="Unassembled WGS sequence"/>
</dbReference>
<gene>
    <name evidence="2" type="ORF">Q2T77_29730</name>
</gene>
<feature type="domain" description="AAA+ ATPase" evidence="1">
    <location>
        <begin position="261"/>
        <end position="412"/>
    </location>
</feature>
<accession>A0ABT8SC28</accession>
<dbReference type="SUPFAM" id="SSF51306">
    <property type="entry name" value="LexA/Signal peptidase"/>
    <property type="match status" value="1"/>
</dbReference>
<dbReference type="EMBL" id="JAUKVY010000028">
    <property type="protein sequence ID" value="MDO1536472.1"/>
    <property type="molecule type" value="Genomic_DNA"/>
</dbReference>
<dbReference type="InterPro" id="IPR036286">
    <property type="entry name" value="LexA/Signal_pep-like_sf"/>
</dbReference>
<proteinExistence type="predicted"/>
<name>A0ABT8SC28_9BURK</name>
<dbReference type="InterPro" id="IPR003593">
    <property type="entry name" value="AAA+_ATPase"/>
</dbReference>
<sequence length="827" mass="91280">MIIYQSTKTQFLEHAWGDDIEAVVSRHFHSATGRNVGASEIRSWKNSLIEMAKVLRDEEIPADAGVAIEYQLPQTSKRIDFVITGEDAAARSKVIIVELKQWSASRRSDKDAVVWARRGGRSGETEGTHPSYQAWSYAAYLQDFNVAVQDGEMSVQPCAYLHNHPRDGEIDHLHYKEHLARAPLFLAQERAKLQAFIREHVRHGDSKGALYAIENGRIRPSKMLIDSVAGLLQGKPEFVLIDDQKVVHETIMQVDARAAQSKQVVIVQGGPGTGKSVIAINLLGALLARKRNARYVSKNAAPRAVYEARLAGTLTKTRISNLFSGSGAFVNDAADTYDTLIVDEAHRLNEKSGLYRNLGDNQVKELIRSARCTVFFVDDDQRVTLLDIGHTEELRHWALELGAEVTELQLSSQFRCNGSDGYLAWLDDTLAIRPTANPVLETDSYDFRVFDNPADLHALIALKNQANNRSRVVAGYCWKWPSKKNPEAWDIELSAFDYRRRWNLDKDGSLWIVTPGSVAQVGCIHTCQGLELDYVGVIIGPDLVYRNGAIVTDATKRASSDQSVRGLKKMMKADAESARALADIIVKNTYRTLMTRGMKGCYVYCTDAPLADYLRSRLGSRAAVHAIESLGASVQTAPTAVSNVHPLRRVSNEERFAGVSAAPVVDLRFAAGAFSDVQVLEDGAQDWVALPDWIRPQPGLFVAQVLGESMNRRIPNGAWCLFRGNPGGTRQGKVVVVQHRSISDPETGGSFTVKLYASEKVSSEDGSWRHERITLRPDSDQLGFEPIVVQLGDGEESFAVVAEMLTVLEAANEMTTGSGHSLSGEEL</sequence>
<evidence type="ECO:0000313" key="2">
    <source>
        <dbReference type="EMBL" id="MDO1536472.1"/>
    </source>
</evidence>
<dbReference type="SMART" id="SM00382">
    <property type="entry name" value="AAA"/>
    <property type="match status" value="1"/>
</dbReference>
<dbReference type="Pfam" id="PF09848">
    <property type="entry name" value="SLFN-g3_helicase"/>
    <property type="match status" value="1"/>
</dbReference>
<dbReference type="InterPro" id="IPR027417">
    <property type="entry name" value="P-loop_NTPase"/>
</dbReference>
<dbReference type="SUPFAM" id="SSF52540">
    <property type="entry name" value="P-loop containing nucleoside triphosphate hydrolases"/>
    <property type="match status" value="2"/>
</dbReference>